<evidence type="ECO:0000313" key="2">
    <source>
        <dbReference type="Proteomes" id="UP000629619"/>
    </source>
</evidence>
<name>A0A919NDB8_9ACTN</name>
<dbReference type="AlphaFoldDB" id="A0A919NDB8"/>
<organism evidence="1 2">
    <name type="scientific">Actinoplanes siamensis</name>
    <dbReference type="NCBI Taxonomy" id="1223317"/>
    <lineage>
        <taxon>Bacteria</taxon>
        <taxon>Bacillati</taxon>
        <taxon>Actinomycetota</taxon>
        <taxon>Actinomycetes</taxon>
        <taxon>Micromonosporales</taxon>
        <taxon>Micromonosporaceae</taxon>
        <taxon>Actinoplanes</taxon>
    </lineage>
</organism>
<evidence type="ECO:0000313" key="1">
    <source>
        <dbReference type="EMBL" id="GIF08660.1"/>
    </source>
</evidence>
<keyword evidence="2" id="KW-1185">Reference proteome</keyword>
<dbReference type="EMBL" id="BOMW01000066">
    <property type="protein sequence ID" value="GIF08660.1"/>
    <property type="molecule type" value="Genomic_DNA"/>
</dbReference>
<protein>
    <recommendedName>
        <fullName evidence="3">HK97 gp10 family phage protein</fullName>
    </recommendedName>
</protein>
<proteinExistence type="predicted"/>
<dbReference type="RefSeq" id="WP_203684010.1">
    <property type="nucleotide sequence ID" value="NZ_BOMW01000066.1"/>
</dbReference>
<dbReference type="Proteomes" id="UP000629619">
    <property type="component" value="Unassembled WGS sequence"/>
</dbReference>
<reference evidence="1" key="1">
    <citation type="submission" date="2021-01" db="EMBL/GenBank/DDBJ databases">
        <title>Whole genome shotgun sequence of Actinoplanes siamensis NBRC 109076.</title>
        <authorList>
            <person name="Komaki H."/>
            <person name="Tamura T."/>
        </authorList>
    </citation>
    <scope>NUCLEOTIDE SEQUENCE</scope>
    <source>
        <strain evidence="1">NBRC 109076</strain>
    </source>
</reference>
<sequence>MDELRIDTSDVGKLAAQIDQAVTILPREIRPVVQKGALNIKQDAKKRIGYGGHAGQYAATIGYESEETRTGAWAEIGPDKEKQVGGGKHRTPGNLGTLLEYEYGTPWSAPKPHLGPALEAEAPKFEKALEAVMLKALGL</sequence>
<evidence type="ECO:0008006" key="3">
    <source>
        <dbReference type="Google" id="ProtNLM"/>
    </source>
</evidence>
<comment type="caution">
    <text evidence="1">The sequence shown here is derived from an EMBL/GenBank/DDBJ whole genome shotgun (WGS) entry which is preliminary data.</text>
</comment>
<accession>A0A919NDB8</accession>
<gene>
    <name evidence="1" type="ORF">Asi03nite_61980</name>
</gene>